<dbReference type="Proteomes" id="UP001162164">
    <property type="component" value="Unassembled WGS sequence"/>
</dbReference>
<gene>
    <name evidence="1" type="ORF">NQ317_009567</name>
</gene>
<comment type="caution">
    <text evidence="1">The sequence shown here is derived from an EMBL/GenBank/DDBJ whole genome shotgun (WGS) entry which is preliminary data.</text>
</comment>
<evidence type="ECO:0000313" key="1">
    <source>
        <dbReference type="EMBL" id="KAJ8968805.1"/>
    </source>
</evidence>
<organism evidence="1 2">
    <name type="scientific">Molorchus minor</name>
    <dbReference type="NCBI Taxonomy" id="1323400"/>
    <lineage>
        <taxon>Eukaryota</taxon>
        <taxon>Metazoa</taxon>
        <taxon>Ecdysozoa</taxon>
        <taxon>Arthropoda</taxon>
        <taxon>Hexapoda</taxon>
        <taxon>Insecta</taxon>
        <taxon>Pterygota</taxon>
        <taxon>Neoptera</taxon>
        <taxon>Endopterygota</taxon>
        <taxon>Coleoptera</taxon>
        <taxon>Polyphaga</taxon>
        <taxon>Cucujiformia</taxon>
        <taxon>Chrysomeloidea</taxon>
        <taxon>Cerambycidae</taxon>
        <taxon>Lamiinae</taxon>
        <taxon>Monochamini</taxon>
        <taxon>Molorchus</taxon>
    </lineage>
</organism>
<evidence type="ECO:0000313" key="2">
    <source>
        <dbReference type="Proteomes" id="UP001162164"/>
    </source>
</evidence>
<keyword evidence="2" id="KW-1185">Reference proteome</keyword>
<name>A0ABQ9IY22_9CUCU</name>
<proteinExistence type="predicted"/>
<dbReference type="EMBL" id="JAPWTJ010001928">
    <property type="protein sequence ID" value="KAJ8968805.1"/>
    <property type="molecule type" value="Genomic_DNA"/>
</dbReference>
<reference evidence="1" key="1">
    <citation type="journal article" date="2023" name="Insect Mol. Biol.">
        <title>Genome sequencing provides insights into the evolution of gene families encoding plant cell wall-degrading enzymes in longhorned beetles.</title>
        <authorList>
            <person name="Shin N.R."/>
            <person name="Okamura Y."/>
            <person name="Kirsch R."/>
            <person name="Pauchet Y."/>
        </authorList>
    </citation>
    <scope>NUCLEOTIDE SEQUENCE</scope>
    <source>
        <strain evidence="1">MMC_N1</strain>
    </source>
</reference>
<accession>A0ABQ9IY22</accession>
<protein>
    <submittedName>
        <fullName evidence="1">Uncharacterized protein</fullName>
    </submittedName>
</protein>
<sequence length="71" mass="8282">MATGWDVIYCSYKLCVAGGSKHLAMWIMHTEDSGSWLYQSTQLMTNLKIAQLKEQLRKEKEMKEKSKLKQQ</sequence>